<dbReference type="Proteomes" id="UP000474778">
    <property type="component" value="Unassembled WGS sequence"/>
</dbReference>
<keyword evidence="1" id="KW-0472">Membrane</keyword>
<feature type="transmembrane region" description="Helical" evidence="1">
    <location>
        <begin position="44"/>
        <end position="62"/>
    </location>
</feature>
<gene>
    <name evidence="2" type="ORF">GNT65_06585</name>
</gene>
<sequence>MQELTMNEIEQVNGGVDQGTAISSQLGIIGIGVGIMVAGATAPVWFSAGMIGASIGITWSYWNDLDKP</sequence>
<evidence type="ECO:0000256" key="1">
    <source>
        <dbReference type="SAM" id="Phobius"/>
    </source>
</evidence>
<dbReference type="AlphaFoldDB" id="A0A6L7HW07"/>
<feature type="transmembrane region" description="Helical" evidence="1">
    <location>
        <begin position="20"/>
        <end position="37"/>
    </location>
</feature>
<name>A0A6L7HW07_9GAMM</name>
<evidence type="ECO:0000313" key="2">
    <source>
        <dbReference type="EMBL" id="MXR68343.1"/>
    </source>
</evidence>
<keyword evidence="3" id="KW-1185">Reference proteome</keyword>
<reference evidence="2 3" key="1">
    <citation type="submission" date="2019-12" db="EMBL/GenBank/DDBJ databases">
        <title>Shewanella insulae sp. nov., isolated from a tidal flat.</title>
        <authorList>
            <person name="Yoon J.-H."/>
        </authorList>
    </citation>
    <scope>NUCLEOTIDE SEQUENCE [LARGE SCALE GENOMIC DNA]</scope>
    <source>
        <strain evidence="2 3">JBTF-M18</strain>
    </source>
</reference>
<proteinExistence type="predicted"/>
<evidence type="ECO:0000313" key="3">
    <source>
        <dbReference type="Proteomes" id="UP000474778"/>
    </source>
</evidence>
<protein>
    <submittedName>
        <fullName evidence="2">Bacteriocin-like peptide</fullName>
    </submittedName>
</protein>
<keyword evidence="1" id="KW-1133">Transmembrane helix</keyword>
<keyword evidence="1" id="KW-0812">Transmembrane</keyword>
<accession>A0A6L7HW07</accession>
<dbReference type="EMBL" id="WRPA01000004">
    <property type="protein sequence ID" value="MXR68343.1"/>
    <property type="molecule type" value="Genomic_DNA"/>
</dbReference>
<comment type="caution">
    <text evidence="2">The sequence shown here is derived from an EMBL/GenBank/DDBJ whole genome shotgun (WGS) entry which is preliminary data.</text>
</comment>
<dbReference type="RefSeq" id="WP_160794546.1">
    <property type="nucleotide sequence ID" value="NZ_WRPA01000004.1"/>
</dbReference>
<organism evidence="2 3">
    <name type="scientific">Shewanella insulae</name>
    <dbReference type="NCBI Taxonomy" id="2681496"/>
    <lineage>
        <taxon>Bacteria</taxon>
        <taxon>Pseudomonadati</taxon>
        <taxon>Pseudomonadota</taxon>
        <taxon>Gammaproteobacteria</taxon>
        <taxon>Alteromonadales</taxon>
        <taxon>Shewanellaceae</taxon>
        <taxon>Shewanella</taxon>
    </lineage>
</organism>